<feature type="region of interest" description="Disordered" evidence="1">
    <location>
        <begin position="155"/>
        <end position="177"/>
    </location>
</feature>
<keyword evidence="3" id="KW-1185">Reference proteome</keyword>
<accession>A0ABV5KFD3</accession>
<dbReference type="EMBL" id="JBHMDG010000034">
    <property type="protein sequence ID" value="MFB9315454.1"/>
    <property type="molecule type" value="Genomic_DNA"/>
</dbReference>
<proteinExistence type="predicted"/>
<evidence type="ECO:0000256" key="1">
    <source>
        <dbReference type="SAM" id="MobiDB-lite"/>
    </source>
</evidence>
<comment type="caution">
    <text evidence="2">The sequence shown here is derived from an EMBL/GenBank/DDBJ whole genome shotgun (WGS) entry which is preliminary data.</text>
</comment>
<evidence type="ECO:0000313" key="2">
    <source>
        <dbReference type="EMBL" id="MFB9315454.1"/>
    </source>
</evidence>
<evidence type="ECO:0000313" key="3">
    <source>
        <dbReference type="Proteomes" id="UP001589750"/>
    </source>
</evidence>
<dbReference type="RefSeq" id="WP_140009225.1">
    <property type="nucleotide sequence ID" value="NZ_JBHMDG010000034.1"/>
</dbReference>
<reference evidence="2 3" key="1">
    <citation type="submission" date="2024-09" db="EMBL/GenBank/DDBJ databases">
        <authorList>
            <person name="Sun Q."/>
            <person name="Mori K."/>
        </authorList>
    </citation>
    <scope>NUCLEOTIDE SEQUENCE [LARGE SCALE GENOMIC DNA]</scope>
    <source>
        <strain evidence="2 3">JCM 9626</strain>
    </source>
</reference>
<dbReference type="Proteomes" id="UP001589750">
    <property type="component" value="Unassembled WGS sequence"/>
</dbReference>
<organism evidence="2 3">
    <name type="scientific">Nocardioides plantarum</name>
    <dbReference type="NCBI Taxonomy" id="29299"/>
    <lineage>
        <taxon>Bacteria</taxon>
        <taxon>Bacillati</taxon>
        <taxon>Actinomycetota</taxon>
        <taxon>Actinomycetes</taxon>
        <taxon>Propionibacteriales</taxon>
        <taxon>Nocardioidaceae</taxon>
        <taxon>Nocardioides</taxon>
    </lineage>
</organism>
<evidence type="ECO:0008006" key="4">
    <source>
        <dbReference type="Google" id="ProtNLM"/>
    </source>
</evidence>
<sequence length="177" mass="20006">MFLLQSDGRTDEGFAAYRDYVAANAAQFPAGALQLAQSDWYFGPFDHRGPHGSRLEATSISERPGSGDLHWHNRIVSIQVTLRGAHDDGLIVLKYPTVHNYRLDTTSVSTGHADWRYDELRLDDAGHLVHEVEWHLASDTARWLIVADDIEMEWRPDGGEPQTIAPHAASRWPDHRE</sequence>
<name>A0ABV5KFD3_9ACTN</name>
<gene>
    <name evidence="2" type="ORF">ACFFRI_20585</name>
</gene>
<protein>
    <recommendedName>
        <fullName evidence="4">SnoaL-like domain-containing protein</fullName>
    </recommendedName>
</protein>